<keyword evidence="6 12" id="KW-0067">ATP-binding</keyword>
<dbReference type="Gene3D" id="1.10.510.10">
    <property type="entry name" value="Transferase(Phosphotransferase) domain 1"/>
    <property type="match status" value="1"/>
</dbReference>
<dbReference type="AlphaFoldDB" id="A0A1W4X8Z2"/>
<comment type="catalytic activity">
    <reaction evidence="11">
        <text>L-seryl-[protein] + ATP = O-phospho-L-seryl-[protein] + ADP + H(+)</text>
        <dbReference type="Rhea" id="RHEA:17989"/>
        <dbReference type="Rhea" id="RHEA-COMP:9863"/>
        <dbReference type="Rhea" id="RHEA-COMP:11604"/>
        <dbReference type="ChEBI" id="CHEBI:15378"/>
        <dbReference type="ChEBI" id="CHEBI:29999"/>
        <dbReference type="ChEBI" id="CHEBI:30616"/>
        <dbReference type="ChEBI" id="CHEBI:83421"/>
        <dbReference type="ChEBI" id="CHEBI:456216"/>
        <dbReference type="EC" id="2.7.11.22"/>
    </reaction>
</comment>
<accession>A0A1W4X8Z2</accession>
<evidence type="ECO:0000256" key="9">
    <source>
        <dbReference type="ARBA" id="ARBA00035723"/>
    </source>
</evidence>
<dbReference type="STRING" id="224129.A0A1W4X8Z2"/>
<evidence type="ECO:0000313" key="14">
    <source>
        <dbReference type="Proteomes" id="UP000192223"/>
    </source>
</evidence>
<keyword evidence="5 15" id="KW-0418">Kinase</keyword>
<dbReference type="GO" id="GO:0004693">
    <property type="term" value="F:cyclin-dependent protein serine/threonine kinase activity"/>
    <property type="evidence" value="ECO:0007669"/>
    <property type="project" value="UniProtKB-EC"/>
</dbReference>
<feature type="binding site" evidence="12">
    <location>
        <position position="38"/>
    </location>
    <ligand>
        <name>ATP</name>
        <dbReference type="ChEBI" id="CHEBI:30616"/>
    </ligand>
</feature>
<comment type="catalytic activity">
    <reaction evidence="10">
        <text>L-threonyl-[protein] + ATP = O-phospho-L-threonyl-[protein] + ADP + H(+)</text>
        <dbReference type="Rhea" id="RHEA:46608"/>
        <dbReference type="Rhea" id="RHEA-COMP:11060"/>
        <dbReference type="Rhea" id="RHEA-COMP:11605"/>
        <dbReference type="ChEBI" id="CHEBI:15378"/>
        <dbReference type="ChEBI" id="CHEBI:30013"/>
        <dbReference type="ChEBI" id="CHEBI:30616"/>
        <dbReference type="ChEBI" id="CHEBI:61977"/>
        <dbReference type="ChEBI" id="CHEBI:456216"/>
        <dbReference type="EC" id="2.7.11.22"/>
    </reaction>
</comment>
<dbReference type="OrthoDB" id="63265at2759"/>
<dbReference type="EC" id="2.7.11.22" evidence="1"/>
<dbReference type="PROSITE" id="PS00107">
    <property type="entry name" value="PROTEIN_KINASE_ATP"/>
    <property type="match status" value="1"/>
</dbReference>
<evidence type="ECO:0000256" key="8">
    <source>
        <dbReference type="ARBA" id="ARBA00035720"/>
    </source>
</evidence>
<name>A0A1W4X8Z2_AGRPL</name>
<evidence type="ECO:0000256" key="2">
    <source>
        <dbReference type="ARBA" id="ARBA00022527"/>
    </source>
</evidence>
<dbReference type="SMART" id="SM00220">
    <property type="entry name" value="S_TKc"/>
    <property type="match status" value="1"/>
</dbReference>
<dbReference type="FunCoup" id="A0A1W4X8Z2">
    <property type="interactions" value="43"/>
</dbReference>
<dbReference type="FunFam" id="3.30.200.20:FF:000579">
    <property type="entry name" value="cyclin-dependent kinase 20"/>
    <property type="match status" value="1"/>
</dbReference>
<protein>
    <recommendedName>
        <fullName evidence="7">Cyclin-dependent kinase 20</fullName>
        <ecNumber evidence="1">2.7.11.22</ecNumber>
    </recommendedName>
    <alternativeName>
        <fullName evidence="8">Cell cycle-related kinase</fullName>
    </alternativeName>
    <alternativeName>
        <fullName evidence="9">Cell division protein kinase 20</fullName>
    </alternativeName>
</protein>
<organism evidence="14 15">
    <name type="scientific">Agrilus planipennis</name>
    <name type="common">Emerald ash borer</name>
    <name type="synonym">Agrilus marcopoli</name>
    <dbReference type="NCBI Taxonomy" id="224129"/>
    <lineage>
        <taxon>Eukaryota</taxon>
        <taxon>Metazoa</taxon>
        <taxon>Ecdysozoa</taxon>
        <taxon>Arthropoda</taxon>
        <taxon>Hexapoda</taxon>
        <taxon>Insecta</taxon>
        <taxon>Pterygota</taxon>
        <taxon>Neoptera</taxon>
        <taxon>Endopterygota</taxon>
        <taxon>Coleoptera</taxon>
        <taxon>Polyphaga</taxon>
        <taxon>Elateriformia</taxon>
        <taxon>Buprestoidea</taxon>
        <taxon>Buprestidae</taxon>
        <taxon>Agrilinae</taxon>
        <taxon>Agrilus</taxon>
    </lineage>
</organism>
<dbReference type="PANTHER" id="PTHR24056">
    <property type="entry name" value="CELL DIVISION PROTEIN KINASE"/>
    <property type="match status" value="1"/>
</dbReference>
<dbReference type="InParanoid" id="A0A1W4X8Z2"/>
<reference evidence="15" key="1">
    <citation type="submission" date="2025-08" db="UniProtKB">
        <authorList>
            <consortium name="RefSeq"/>
        </authorList>
    </citation>
    <scope>IDENTIFICATION</scope>
    <source>
        <tissue evidence="15">Entire body</tissue>
    </source>
</reference>
<dbReference type="GeneID" id="108739456"/>
<dbReference type="InterPro" id="IPR000719">
    <property type="entry name" value="Prot_kinase_dom"/>
</dbReference>
<dbReference type="FunFam" id="1.10.510.10:FF:000624">
    <property type="entry name" value="Mitogen-activated protein kinase"/>
    <property type="match status" value="1"/>
</dbReference>
<sequence>MNNFEINGRIGEGAHGYVMKGVDKRTGREVALKKLIIKNLDEGIPKHIMREMLALRVLKFKYIVELYDIIPHGMGIILAMEFLPSSLYDLLKDETPISPSQIKTYMKMLLMGLKYMHSKSLMHRVSDKPLLYVYIIFKSIFLKQDIKPANLLIAADGVLKIADLGLARIFMKNQERQYSHQVATRWYRAPELLYGSRNYTPSIDIWAFGCIMAEMIKRMPLFAGETDIEQLAIVLHTLGTPNESTWPGLKNLPDFNKITFKFSPGLDWKEIVPNASPDAVDLIKTCVQYNDKNRPSAEDALKHEYFFRSPSTCSMKNMPKPKDIKTDWQSPEWDKFDEDFSDLSLKYQKDIIREINEST</sequence>
<keyword evidence="2" id="KW-0723">Serine/threonine-protein kinase</keyword>
<evidence type="ECO:0000256" key="10">
    <source>
        <dbReference type="ARBA" id="ARBA00047811"/>
    </source>
</evidence>
<evidence type="ECO:0000256" key="12">
    <source>
        <dbReference type="PROSITE-ProRule" id="PRU10141"/>
    </source>
</evidence>
<evidence type="ECO:0000256" key="1">
    <source>
        <dbReference type="ARBA" id="ARBA00012425"/>
    </source>
</evidence>
<evidence type="ECO:0000256" key="7">
    <source>
        <dbReference type="ARBA" id="ARBA00035711"/>
    </source>
</evidence>
<gene>
    <name evidence="15" type="primary">LOC108739456</name>
</gene>
<evidence type="ECO:0000259" key="13">
    <source>
        <dbReference type="PROSITE" id="PS50011"/>
    </source>
</evidence>
<dbReference type="PANTHER" id="PTHR24056:SF171">
    <property type="entry name" value="CYCLIN-DEPENDENT KINASE 20"/>
    <property type="match status" value="1"/>
</dbReference>
<keyword evidence="3" id="KW-0808">Transferase</keyword>
<dbReference type="InterPro" id="IPR011009">
    <property type="entry name" value="Kinase-like_dom_sf"/>
</dbReference>
<evidence type="ECO:0000256" key="3">
    <source>
        <dbReference type="ARBA" id="ARBA00022679"/>
    </source>
</evidence>
<evidence type="ECO:0000256" key="5">
    <source>
        <dbReference type="ARBA" id="ARBA00022777"/>
    </source>
</evidence>
<dbReference type="Proteomes" id="UP000192223">
    <property type="component" value="Unplaced"/>
</dbReference>
<dbReference type="KEGG" id="apln:108739456"/>
<dbReference type="GO" id="GO:0005524">
    <property type="term" value="F:ATP binding"/>
    <property type="evidence" value="ECO:0007669"/>
    <property type="project" value="UniProtKB-UniRule"/>
</dbReference>
<dbReference type="SUPFAM" id="SSF56112">
    <property type="entry name" value="Protein kinase-like (PK-like)"/>
    <property type="match status" value="1"/>
</dbReference>
<keyword evidence="14" id="KW-1185">Reference proteome</keyword>
<dbReference type="Pfam" id="PF00069">
    <property type="entry name" value="Pkinase"/>
    <property type="match status" value="2"/>
</dbReference>
<evidence type="ECO:0000256" key="6">
    <source>
        <dbReference type="ARBA" id="ARBA00022840"/>
    </source>
</evidence>
<proteinExistence type="predicted"/>
<evidence type="ECO:0000256" key="4">
    <source>
        <dbReference type="ARBA" id="ARBA00022741"/>
    </source>
</evidence>
<dbReference type="InterPro" id="IPR017441">
    <property type="entry name" value="Protein_kinase_ATP_BS"/>
</dbReference>
<dbReference type="PROSITE" id="PS50011">
    <property type="entry name" value="PROTEIN_KINASE_DOM"/>
    <property type="match status" value="1"/>
</dbReference>
<evidence type="ECO:0000313" key="15">
    <source>
        <dbReference type="RefSeq" id="XP_018328858.2"/>
    </source>
</evidence>
<keyword evidence="4 12" id="KW-0547">Nucleotide-binding</keyword>
<feature type="domain" description="Protein kinase" evidence="13">
    <location>
        <begin position="4"/>
        <end position="306"/>
    </location>
</feature>
<evidence type="ECO:0000256" key="11">
    <source>
        <dbReference type="ARBA" id="ARBA00048367"/>
    </source>
</evidence>
<dbReference type="InterPro" id="IPR050108">
    <property type="entry name" value="CDK"/>
</dbReference>
<dbReference type="Gene3D" id="3.30.200.20">
    <property type="entry name" value="Phosphorylase Kinase, domain 1"/>
    <property type="match status" value="1"/>
</dbReference>
<dbReference type="GO" id="GO:0005634">
    <property type="term" value="C:nucleus"/>
    <property type="evidence" value="ECO:0007669"/>
    <property type="project" value="TreeGrafter"/>
</dbReference>
<dbReference type="RefSeq" id="XP_018328858.2">
    <property type="nucleotide sequence ID" value="XM_018473356.2"/>
</dbReference>